<dbReference type="AlphaFoldDB" id="A0A0N5DB09"/>
<dbReference type="WBParaSite" id="TCLT_0001037101-mRNA-1">
    <property type="protein sequence ID" value="TCLT_0001037101-mRNA-1"/>
    <property type="gene ID" value="TCLT_0001037101"/>
</dbReference>
<dbReference type="EMBL" id="UYYF01005072">
    <property type="protein sequence ID" value="VDN08049.1"/>
    <property type="molecule type" value="Genomic_DNA"/>
</dbReference>
<dbReference type="Proteomes" id="UP000276776">
    <property type="component" value="Unassembled WGS sequence"/>
</dbReference>
<accession>A0A0N5DB09</accession>
<feature type="compositionally biased region" description="Basic residues" evidence="1">
    <location>
        <begin position="1"/>
        <end position="12"/>
    </location>
</feature>
<proteinExistence type="predicted"/>
<evidence type="ECO:0000313" key="4">
    <source>
        <dbReference type="WBParaSite" id="TCLT_0001037101-mRNA-1"/>
    </source>
</evidence>
<gene>
    <name evidence="2" type="ORF">TCLT_LOCUS10360</name>
</gene>
<keyword evidence="3" id="KW-1185">Reference proteome</keyword>
<evidence type="ECO:0000256" key="1">
    <source>
        <dbReference type="SAM" id="MobiDB-lite"/>
    </source>
</evidence>
<reference evidence="4" key="1">
    <citation type="submission" date="2017-02" db="UniProtKB">
        <authorList>
            <consortium name="WormBaseParasite"/>
        </authorList>
    </citation>
    <scope>IDENTIFICATION</scope>
</reference>
<dbReference type="OrthoDB" id="10006270at2759"/>
<reference evidence="2 3" key="2">
    <citation type="submission" date="2018-11" db="EMBL/GenBank/DDBJ databases">
        <authorList>
            <consortium name="Pathogen Informatics"/>
        </authorList>
    </citation>
    <scope>NUCLEOTIDE SEQUENCE [LARGE SCALE GENOMIC DNA]</scope>
</reference>
<protein>
    <submittedName>
        <fullName evidence="4">LisH domain-containing protein</fullName>
    </submittedName>
</protein>
<feature type="region of interest" description="Disordered" evidence="1">
    <location>
        <begin position="1"/>
        <end position="48"/>
    </location>
</feature>
<name>A0A0N5DB09_THECL</name>
<organism evidence="4">
    <name type="scientific">Thelazia callipaeda</name>
    <name type="common">Oriental eyeworm</name>
    <name type="synonym">Parasitic nematode</name>
    <dbReference type="NCBI Taxonomy" id="103827"/>
    <lineage>
        <taxon>Eukaryota</taxon>
        <taxon>Metazoa</taxon>
        <taxon>Ecdysozoa</taxon>
        <taxon>Nematoda</taxon>
        <taxon>Chromadorea</taxon>
        <taxon>Rhabditida</taxon>
        <taxon>Spirurina</taxon>
        <taxon>Spiruromorpha</taxon>
        <taxon>Thelazioidea</taxon>
        <taxon>Thelaziidae</taxon>
        <taxon>Thelazia</taxon>
    </lineage>
</organism>
<evidence type="ECO:0000313" key="3">
    <source>
        <dbReference type="Proteomes" id="UP000276776"/>
    </source>
</evidence>
<feature type="compositionally biased region" description="Low complexity" evidence="1">
    <location>
        <begin position="22"/>
        <end position="48"/>
    </location>
</feature>
<evidence type="ECO:0000313" key="2">
    <source>
        <dbReference type="EMBL" id="VDN08049.1"/>
    </source>
</evidence>
<dbReference type="STRING" id="103827.A0A0N5DB09"/>
<sequence length="113" mass="12902">MVGRGMVKKRPKQSHDMTLRETSLTPISLPTTTSTPLPSTLMDTSTSPLSSVRDLDADLSEIDILIQRYLANTQYKTAVFWADKRLALCRKSGFKVSFIDVAHFIKVYRFYVW</sequence>